<dbReference type="AlphaFoldDB" id="A0A381ZMU1"/>
<dbReference type="Pfam" id="PF01738">
    <property type="entry name" value="DLH"/>
    <property type="match status" value="1"/>
</dbReference>
<dbReference type="PANTHER" id="PTHR46623:SF6">
    <property type="entry name" value="ALPHA_BETA-HYDROLASES SUPERFAMILY PROTEIN"/>
    <property type="match status" value="1"/>
</dbReference>
<organism evidence="2">
    <name type="scientific">marine metagenome</name>
    <dbReference type="NCBI Taxonomy" id="408172"/>
    <lineage>
        <taxon>unclassified sequences</taxon>
        <taxon>metagenomes</taxon>
        <taxon>ecological metagenomes</taxon>
    </lineage>
</organism>
<dbReference type="PROSITE" id="PS51257">
    <property type="entry name" value="PROKAR_LIPOPROTEIN"/>
    <property type="match status" value="1"/>
</dbReference>
<dbReference type="EMBL" id="UINC01021812">
    <property type="protein sequence ID" value="SVA90172.1"/>
    <property type="molecule type" value="Genomic_DNA"/>
</dbReference>
<gene>
    <name evidence="2" type="ORF">METZ01_LOCUS143026</name>
</gene>
<dbReference type="InterPro" id="IPR029058">
    <property type="entry name" value="AB_hydrolase_fold"/>
</dbReference>
<name>A0A381ZMU1_9ZZZZ</name>
<feature type="non-terminal residue" evidence="2">
    <location>
        <position position="158"/>
    </location>
</feature>
<feature type="domain" description="Dienelactone hydrolase" evidence="1">
    <location>
        <begin position="83"/>
        <end position="154"/>
    </location>
</feature>
<protein>
    <recommendedName>
        <fullName evidence="1">Dienelactone hydrolase domain-containing protein</fullName>
    </recommendedName>
</protein>
<dbReference type="PANTHER" id="PTHR46623">
    <property type="entry name" value="CARBOXYMETHYLENEBUTENOLIDASE-RELATED"/>
    <property type="match status" value="1"/>
</dbReference>
<sequence length="158" mass="16846">MKHTLYFLISVFIVACGGISQGGRSQDEAASAQLSRSDQQIADAMVEEHGEEEPVATPAATTLPAHPVITESIAYGELDGQNLRGYLSMPSGTTGPLPGLIVIHEWWGLNDNVKQAAERLAAEGYVTLAVDLYNGKVAEVPKEAMQLSQGLMKKPEPG</sequence>
<dbReference type="InterPro" id="IPR051049">
    <property type="entry name" value="Dienelactone_hydrolase-like"/>
</dbReference>
<proteinExistence type="predicted"/>
<reference evidence="2" key="1">
    <citation type="submission" date="2018-05" db="EMBL/GenBank/DDBJ databases">
        <authorList>
            <person name="Lanie J.A."/>
            <person name="Ng W.-L."/>
            <person name="Kazmierczak K.M."/>
            <person name="Andrzejewski T.M."/>
            <person name="Davidsen T.M."/>
            <person name="Wayne K.J."/>
            <person name="Tettelin H."/>
            <person name="Glass J.I."/>
            <person name="Rusch D."/>
            <person name="Podicherti R."/>
            <person name="Tsui H.-C.T."/>
            <person name="Winkler M.E."/>
        </authorList>
    </citation>
    <scope>NUCLEOTIDE SEQUENCE</scope>
</reference>
<evidence type="ECO:0000313" key="2">
    <source>
        <dbReference type="EMBL" id="SVA90172.1"/>
    </source>
</evidence>
<accession>A0A381ZMU1</accession>
<dbReference type="GO" id="GO:0016787">
    <property type="term" value="F:hydrolase activity"/>
    <property type="evidence" value="ECO:0007669"/>
    <property type="project" value="InterPro"/>
</dbReference>
<dbReference type="Gene3D" id="3.40.50.1820">
    <property type="entry name" value="alpha/beta hydrolase"/>
    <property type="match status" value="1"/>
</dbReference>
<dbReference type="InterPro" id="IPR002925">
    <property type="entry name" value="Dienelactn_hydro"/>
</dbReference>
<evidence type="ECO:0000259" key="1">
    <source>
        <dbReference type="Pfam" id="PF01738"/>
    </source>
</evidence>
<dbReference type="SUPFAM" id="SSF53474">
    <property type="entry name" value="alpha/beta-Hydrolases"/>
    <property type="match status" value="1"/>
</dbReference>